<name>A0A9P3LZK1_9FUNG</name>
<feature type="compositionally biased region" description="Low complexity" evidence="2">
    <location>
        <begin position="248"/>
        <end position="259"/>
    </location>
</feature>
<feature type="region of interest" description="Disordered" evidence="2">
    <location>
        <begin position="770"/>
        <end position="805"/>
    </location>
</feature>
<protein>
    <submittedName>
        <fullName evidence="3">Uncharacterized protein</fullName>
    </submittedName>
</protein>
<feature type="region of interest" description="Disordered" evidence="2">
    <location>
        <begin position="367"/>
        <end position="442"/>
    </location>
</feature>
<feature type="compositionally biased region" description="Polar residues" evidence="2">
    <location>
        <begin position="53"/>
        <end position="70"/>
    </location>
</feature>
<evidence type="ECO:0000313" key="3">
    <source>
        <dbReference type="EMBL" id="GJJ76571.1"/>
    </source>
</evidence>
<feature type="coiled-coil region" evidence="1">
    <location>
        <begin position="471"/>
        <end position="530"/>
    </location>
</feature>
<reference evidence="3" key="1">
    <citation type="submission" date="2021-11" db="EMBL/GenBank/DDBJ databases">
        <authorList>
            <person name="Herlambang A."/>
            <person name="Guo Y."/>
            <person name="Takashima Y."/>
            <person name="Nishizawa T."/>
        </authorList>
    </citation>
    <scope>NUCLEOTIDE SEQUENCE</scope>
    <source>
        <strain evidence="3">E1425</strain>
    </source>
</reference>
<feature type="region of interest" description="Disordered" evidence="2">
    <location>
        <begin position="168"/>
        <end position="187"/>
    </location>
</feature>
<feature type="compositionally biased region" description="Low complexity" evidence="2">
    <location>
        <begin position="119"/>
        <end position="128"/>
    </location>
</feature>
<feature type="region of interest" description="Disordered" evidence="2">
    <location>
        <begin position="27"/>
        <end position="88"/>
    </location>
</feature>
<feature type="compositionally biased region" description="Basic residues" evidence="2">
    <location>
        <begin position="778"/>
        <end position="791"/>
    </location>
</feature>
<feature type="compositionally biased region" description="Basic and acidic residues" evidence="2">
    <location>
        <begin position="28"/>
        <end position="37"/>
    </location>
</feature>
<feature type="coiled-coil region" evidence="1">
    <location>
        <begin position="640"/>
        <end position="674"/>
    </location>
</feature>
<dbReference type="AlphaFoldDB" id="A0A9P3LZK1"/>
<sequence>MTNQPISVSIATPFNSEFSLASLAESALDEHEHEHARPSSPTSDSIIVKKTNRFSSDQGYHSGTSGSSTVSDEDMPLTYSKHHSGGTATRTILSSSTFTSSSSTTTAAEVSMASPPVSPLSTSSSHHSQFPTDDADADENNNNSVSTSNHTDMASPLPTFVLQTSSVSQDFTSAPQDSTSTQQDANHTTFSDTVQIMGISDSATIVVHDEEVSNSGGSGSSGTDAGQDSDRDSHSEGQQNQPRYLDPNSNNGQSQSQNQVHNHIRARTVSGSDTDNIDRERDFRTDREATTPTLEEMGLGGLDELGLRVLLHNAFEVIQEKERDLDMAAVMGQDLVETNASLKAKLEHILTQLRQQRVHRTRQLTPPRTIILSPPPELPIGSVLSMDGADDEGGNSGDENWVDDYEPSRSLLHVASSPSSSGAASSSFSHPNSPSAVGGFTHHHHHNISFRRSTSHSGILRSRSRQDIEKLATLEDLNSELQAKVDATTKELKQGKRQAFKRYRKTEKELKAVKDELERTTVKVVDLEEQNGRLIEASKTLRLRRIQLKNQLPAPGSIPGSTMVAMAVEMQGDDMTLQEMLAEDNRIFEELRDRLQSLDRKNAQLAHQKAESDKRAQQSAQDLADVRADNEDLLTNLCGYSDLRSKYEEQSAHVAELENTIKELQNTISINAARLSQMNSPMLSPMVPSSPVQAVWRRDDADFKALKTILHGSSPGPMAPLRSPGLNGQRRPRRTLLAELESEWFRDVSFFGPPRVAEQPQNTIPTIHMDSDGVNGGHQHRSNKRAIKNHRHESESEFFTDDTGGRVKGWRQRVQDLDYSDEACESSSCVRKQRSGRVQRRHRFKFAGESDTDHHDQTQGEDSDVERYQLRRRGNRRRRRRSSGSNSGSVFGSEDDPFEVDDGQLSDCSCSDPEHDHVSRPDSPGCCCHLYEDEYSGYSSFDDDNMHMLHDRDEEESVIGWAHFEDYDASSLGYDQKRDGYYLGRRPRRGIIGMIQSVFLLVRLIWRWCRFIGILSTALGIAIYRGPDALLTDGHY</sequence>
<keyword evidence="1" id="KW-0175">Coiled coil</keyword>
<feature type="compositionally biased region" description="Low complexity" evidence="2">
    <location>
        <begin position="140"/>
        <end position="149"/>
    </location>
</feature>
<feature type="region of interest" description="Disordered" evidence="2">
    <location>
        <begin position="845"/>
        <end position="898"/>
    </location>
</feature>
<feature type="compositionally biased region" description="Low complexity" evidence="2">
    <location>
        <begin position="415"/>
        <end position="436"/>
    </location>
</feature>
<reference evidence="3" key="2">
    <citation type="journal article" date="2022" name="Microbiol. Resour. Announc.">
        <title>Whole-Genome Sequence of Entomortierella parvispora E1425, a Mucoromycotan Fungus Associated with Burkholderiaceae-Related Endosymbiotic Bacteria.</title>
        <authorList>
            <person name="Herlambang A."/>
            <person name="Guo Y."/>
            <person name="Takashima Y."/>
            <person name="Narisawa K."/>
            <person name="Ohta H."/>
            <person name="Nishizawa T."/>
        </authorList>
    </citation>
    <scope>NUCLEOTIDE SEQUENCE</scope>
    <source>
        <strain evidence="3">E1425</strain>
    </source>
</reference>
<feature type="region of interest" description="Disordered" evidence="2">
    <location>
        <begin position="710"/>
        <end position="729"/>
    </location>
</feature>
<evidence type="ECO:0000256" key="1">
    <source>
        <dbReference type="SAM" id="Coils"/>
    </source>
</evidence>
<feature type="compositionally biased region" description="Basic and acidic residues" evidence="2">
    <location>
        <begin position="602"/>
        <end position="616"/>
    </location>
</feature>
<accession>A0A9P3LZK1</accession>
<feature type="compositionally biased region" description="Basic residues" evidence="2">
    <location>
        <begin position="870"/>
        <end position="882"/>
    </location>
</feature>
<keyword evidence="4" id="KW-1185">Reference proteome</keyword>
<evidence type="ECO:0000256" key="2">
    <source>
        <dbReference type="SAM" id="MobiDB-lite"/>
    </source>
</evidence>
<organism evidence="3 4">
    <name type="scientific">Entomortierella parvispora</name>
    <dbReference type="NCBI Taxonomy" id="205924"/>
    <lineage>
        <taxon>Eukaryota</taxon>
        <taxon>Fungi</taxon>
        <taxon>Fungi incertae sedis</taxon>
        <taxon>Mucoromycota</taxon>
        <taxon>Mortierellomycotina</taxon>
        <taxon>Mortierellomycetes</taxon>
        <taxon>Mortierellales</taxon>
        <taxon>Mortierellaceae</taxon>
        <taxon>Entomortierella</taxon>
    </lineage>
</organism>
<evidence type="ECO:0000313" key="4">
    <source>
        <dbReference type="Proteomes" id="UP000827284"/>
    </source>
</evidence>
<feature type="region of interest" description="Disordered" evidence="2">
    <location>
        <begin position="602"/>
        <end position="623"/>
    </location>
</feature>
<feature type="compositionally biased region" description="Basic and acidic residues" evidence="2">
    <location>
        <begin position="846"/>
        <end position="858"/>
    </location>
</feature>
<dbReference type="Proteomes" id="UP000827284">
    <property type="component" value="Unassembled WGS sequence"/>
</dbReference>
<feature type="region of interest" description="Disordered" evidence="2">
    <location>
        <begin position="211"/>
        <end position="291"/>
    </location>
</feature>
<feature type="compositionally biased region" description="Basic and acidic residues" evidence="2">
    <location>
        <begin position="276"/>
        <end position="289"/>
    </location>
</feature>
<dbReference type="EMBL" id="BQFW01000012">
    <property type="protein sequence ID" value="GJJ76571.1"/>
    <property type="molecule type" value="Genomic_DNA"/>
</dbReference>
<proteinExistence type="predicted"/>
<dbReference type="OrthoDB" id="9451547at2759"/>
<feature type="region of interest" description="Disordered" evidence="2">
    <location>
        <begin position="106"/>
        <end position="156"/>
    </location>
</feature>
<gene>
    <name evidence="3" type="ORF">EMPS_08930</name>
</gene>
<comment type="caution">
    <text evidence="3">The sequence shown here is derived from an EMBL/GenBank/DDBJ whole genome shotgun (WGS) entry which is preliminary data.</text>
</comment>